<dbReference type="GO" id="GO:0003676">
    <property type="term" value="F:nucleic acid binding"/>
    <property type="evidence" value="ECO:0007669"/>
    <property type="project" value="InterPro"/>
</dbReference>
<keyword evidence="2 8" id="KW-0489">Methyltransferase</keyword>
<evidence type="ECO:0000256" key="4">
    <source>
        <dbReference type="ARBA" id="ARBA00022691"/>
    </source>
</evidence>
<evidence type="ECO:0000259" key="7">
    <source>
        <dbReference type="Pfam" id="PF07669"/>
    </source>
</evidence>
<sequence>MTTAPPRAADADDSPSGTRPAVLTRALAAWISTATNNLSGGRPCPAAEQAMVTWAHTTALLRHAELRRLAPVALGPGGGEPPAGTDTRTWIRRALHDLAAAHPDLRPLADPVINPMLTTDPTAADAAALLQLWRTGTGLSADLIDGPHQCRGHRLGDLYQALSTQARSGRALVQTPTFVTRLLLRCTLDKARFETPVPTMIDPACGTGHILVEALSATLSHQRHRDRLDAVAAALAAVHGVDLDGYAAAVARYRLLAQAAAVLGGHTLADIPDRLRVNITQANALLDDHPLLEAGRYDVVLANPPYITCKDPTDRSAIRAAYPEVCHGKFSLAVPFAVLVHRLARPGGWVGQLTANSFMKREFGRPLVEDYLPSVDLRWIIDTSGAYIPGHGTPTVILISRNQPPSTPTIRVVRGNRGEPCVPADPARGHVWSAIREQVFAAEAREEFDIGYGRHLAAQAVTMLAGVAATGTLPAPVTRPDLTRPQPYPALGTPSLTA</sequence>
<gene>
    <name evidence="8" type="ORF">BCF44_12211</name>
</gene>
<evidence type="ECO:0000313" key="8">
    <source>
        <dbReference type="EMBL" id="REH30988.1"/>
    </source>
</evidence>
<feature type="domain" description="Type II methyltransferase M.TaqI-like" evidence="7">
    <location>
        <begin position="238"/>
        <end position="383"/>
    </location>
</feature>
<comment type="catalytic activity">
    <reaction evidence="5">
        <text>a 2'-deoxyadenosine in DNA + S-adenosyl-L-methionine = an N(6)-methyl-2'-deoxyadenosine in DNA + S-adenosyl-L-homocysteine + H(+)</text>
        <dbReference type="Rhea" id="RHEA:15197"/>
        <dbReference type="Rhea" id="RHEA-COMP:12418"/>
        <dbReference type="Rhea" id="RHEA-COMP:12419"/>
        <dbReference type="ChEBI" id="CHEBI:15378"/>
        <dbReference type="ChEBI" id="CHEBI:57856"/>
        <dbReference type="ChEBI" id="CHEBI:59789"/>
        <dbReference type="ChEBI" id="CHEBI:90615"/>
        <dbReference type="ChEBI" id="CHEBI:90616"/>
        <dbReference type="EC" id="2.1.1.72"/>
    </reaction>
</comment>
<keyword evidence="9" id="KW-1185">Reference proteome</keyword>
<evidence type="ECO:0000256" key="5">
    <source>
        <dbReference type="ARBA" id="ARBA00047942"/>
    </source>
</evidence>
<dbReference type="GO" id="GO:0006304">
    <property type="term" value="P:DNA modification"/>
    <property type="evidence" value="ECO:0007669"/>
    <property type="project" value="InterPro"/>
</dbReference>
<evidence type="ECO:0000256" key="3">
    <source>
        <dbReference type="ARBA" id="ARBA00022679"/>
    </source>
</evidence>
<dbReference type="InterPro" id="IPR050953">
    <property type="entry name" value="N4_N6_ade-DNA_methylase"/>
</dbReference>
<keyword evidence="3" id="KW-0808">Transferase</keyword>
<dbReference type="GO" id="GO:0009007">
    <property type="term" value="F:site-specific DNA-methyltransferase (adenine-specific) activity"/>
    <property type="evidence" value="ECO:0007669"/>
    <property type="project" value="UniProtKB-EC"/>
</dbReference>
<accession>A0A3E0GVV0</accession>
<dbReference type="GO" id="GO:0032259">
    <property type="term" value="P:methylation"/>
    <property type="evidence" value="ECO:0007669"/>
    <property type="project" value="UniProtKB-KW"/>
</dbReference>
<organism evidence="8 9">
    <name type="scientific">Kutzneria buriramensis</name>
    <dbReference type="NCBI Taxonomy" id="1045776"/>
    <lineage>
        <taxon>Bacteria</taxon>
        <taxon>Bacillati</taxon>
        <taxon>Actinomycetota</taxon>
        <taxon>Actinomycetes</taxon>
        <taxon>Pseudonocardiales</taxon>
        <taxon>Pseudonocardiaceae</taxon>
        <taxon>Kutzneria</taxon>
    </lineage>
</organism>
<dbReference type="InterPro" id="IPR002052">
    <property type="entry name" value="DNA_methylase_N6_adenine_CS"/>
</dbReference>
<evidence type="ECO:0000256" key="1">
    <source>
        <dbReference type="ARBA" id="ARBA00011900"/>
    </source>
</evidence>
<reference evidence="8 9" key="1">
    <citation type="submission" date="2018-08" db="EMBL/GenBank/DDBJ databases">
        <title>Genomic Encyclopedia of Archaeal and Bacterial Type Strains, Phase II (KMG-II): from individual species to whole genera.</title>
        <authorList>
            <person name="Goeker M."/>
        </authorList>
    </citation>
    <scope>NUCLEOTIDE SEQUENCE [LARGE SCALE GENOMIC DNA]</scope>
    <source>
        <strain evidence="8 9">DSM 45791</strain>
    </source>
</reference>
<dbReference type="RefSeq" id="WP_147328882.1">
    <property type="nucleotide sequence ID" value="NZ_CP144376.1"/>
</dbReference>
<dbReference type="PROSITE" id="PS00092">
    <property type="entry name" value="N6_MTASE"/>
    <property type="match status" value="1"/>
</dbReference>
<evidence type="ECO:0000313" key="9">
    <source>
        <dbReference type="Proteomes" id="UP000256269"/>
    </source>
</evidence>
<dbReference type="PANTHER" id="PTHR33841:SF1">
    <property type="entry name" value="DNA METHYLTRANSFERASE A"/>
    <property type="match status" value="1"/>
</dbReference>
<dbReference type="Gene3D" id="3.40.50.150">
    <property type="entry name" value="Vaccinia Virus protein VP39"/>
    <property type="match status" value="1"/>
</dbReference>
<proteinExistence type="predicted"/>
<dbReference type="PANTHER" id="PTHR33841">
    <property type="entry name" value="DNA METHYLTRANSFERASE YEEA-RELATED"/>
    <property type="match status" value="1"/>
</dbReference>
<dbReference type="Proteomes" id="UP000256269">
    <property type="component" value="Unassembled WGS sequence"/>
</dbReference>
<dbReference type="PRINTS" id="PR00507">
    <property type="entry name" value="N12N6MTFRASE"/>
</dbReference>
<dbReference type="OrthoDB" id="4280289at2"/>
<dbReference type="EC" id="2.1.1.72" evidence="1"/>
<comment type="caution">
    <text evidence="8">The sequence shown here is derived from an EMBL/GenBank/DDBJ whole genome shotgun (WGS) entry which is preliminary data.</text>
</comment>
<dbReference type="InterPro" id="IPR029063">
    <property type="entry name" value="SAM-dependent_MTases_sf"/>
</dbReference>
<dbReference type="AlphaFoldDB" id="A0A3E0GVV0"/>
<dbReference type="SUPFAM" id="SSF53335">
    <property type="entry name" value="S-adenosyl-L-methionine-dependent methyltransferases"/>
    <property type="match status" value="1"/>
</dbReference>
<dbReference type="Pfam" id="PF07669">
    <property type="entry name" value="Eco57I"/>
    <property type="match status" value="1"/>
</dbReference>
<evidence type="ECO:0000256" key="6">
    <source>
        <dbReference type="SAM" id="MobiDB-lite"/>
    </source>
</evidence>
<keyword evidence="4" id="KW-0949">S-adenosyl-L-methionine</keyword>
<evidence type="ECO:0000256" key="2">
    <source>
        <dbReference type="ARBA" id="ARBA00022603"/>
    </source>
</evidence>
<protein>
    <recommendedName>
        <fullName evidence="1">site-specific DNA-methyltransferase (adenine-specific)</fullName>
        <ecNumber evidence="1">2.1.1.72</ecNumber>
    </recommendedName>
</protein>
<name>A0A3E0GVV0_9PSEU</name>
<feature type="region of interest" description="Disordered" evidence="6">
    <location>
        <begin position="474"/>
        <end position="498"/>
    </location>
</feature>
<dbReference type="InterPro" id="IPR011639">
    <property type="entry name" value="MethylTrfase_TaqI-like_dom"/>
</dbReference>
<dbReference type="EMBL" id="QUNO01000022">
    <property type="protein sequence ID" value="REH30988.1"/>
    <property type="molecule type" value="Genomic_DNA"/>
</dbReference>